<feature type="transmembrane region" description="Helical" evidence="1">
    <location>
        <begin position="136"/>
        <end position="162"/>
    </location>
</feature>
<reference evidence="2" key="1">
    <citation type="submission" date="2019-02" db="EMBL/GenBank/DDBJ databases">
        <authorList>
            <person name="Gruber-Vodicka R. H."/>
            <person name="Seah K. B. B."/>
        </authorList>
    </citation>
    <scope>NUCLEOTIDE SEQUENCE</scope>
    <source>
        <strain evidence="3">BECK_S1320</strain>
        <strain evidence="2">BECK_S1321</strain>
    </source>
</reference>
<dbReference type="AlphaFoldDB" id="A0A450YLN7"/>
<accession>A0A450YLN7</accession>
<protein>
    <submittedName>
        <fullName evidence="2">Uncharacterized protein</fullName>
    </submittedName>
</protein>
<proteinExistence type="predicted"/>
<keyword evidence="1" id="KW-1133">Transmembrane helix</keyword>
<keyword evidence="1" id="KW-0812">Transmembrane</keyword>
<gene>
    <name evidence="3" type="ORF">BECKSD772E_GA0070983_11189</name>
    <name evidence="2" type="ORF">BECKSD772F_GA0070984_11228</name>
</gene>
<keyword evidence="1" id="KW-0472">Membrane</keyword>
<name>A0A450YLN7_9GAMM</name>
<evidence type="ECO:0000313" key="3">
    <source>
        <dbReference type="EMBL" id="VFK48247.1"/>
    </source>
</evidence>
<dbReference type="EMBL" id="CAADFR010000122">
    <property type="protein sequence ID" value="VFK42442.1"/>
    <property type="molecule type" value="Genomic_DNA"/>
</dbReference>
<evidence type="ECO:0000313" key="2">
    <source>
        <dbReference type="EMBL" id="VFK42442.1"/>
    </source>
</evidence>
<dbReference type="EMBL" id="CAADFU010000118">
    <property type="protein sequence ID" value="VFK48247.1"/>
    <property type="molecule type" value="Genomic_DNA"/>
</dbReference>
<sequence length="191" mass="21529">MGLRSTEKQDKRGHGGKIVTTKFSTSDDIYRELVQESEESWLYGLVAFAIIEERRIDWVRHYEVTNGGPPNSDETRSWYEQQPESELLRAKGEAENALREYSDEVVQSDIEEYGEKIKENIVVSEIRKLGRFWPQFGVNLAGGVTSAVLFAALLLILAFLVLNDISPVQIGVQIGENPKGEIEEAIGNDKQ</sequence>
<evidence type="ECO:0000256" key="1">
    <source>
        <dbReference type="SAM" id="Phobius"/>
    </source>
</evidence>
<organism evidence="2">
    <name type="scientific">Candidatus Kentrum sp. SD</name>
    <dbReference type="NCBI Taxonomy" id="2126332"/>
    <lineage>
        <taxon>Bacteria</taxon>
        <taxon>Pseudomonadati</taxon>
        <taxon>Pseudomonadota</taxon>
        <taxon>Gammaproteobacteria</taxon>
        <taxon>Candidatus Kentrum</taxon>
    </lineage>
</organism>